<gene>
    <name evidence="17" type="primary">PGGT1B</name>
    <name evidence="17" type="ORF">AVEN_222989_1</name>
</gene>
<evidence type="ECO:0000256" key="12">
    <source>
        <dbReference type="ARBA" id="ARBA00031713"/>
    </source>
</evidence>
<evidence type="ECO:0000313" key="18">
    <source>
        <dbReference type="Proteomes" id="UP000499080"/>
    </source>
</evidence>
<dbReference type="InterPro" id="IPR045089">
    <property type="entry name" value="PGGT1B-like"/>
</dbReference>
<evidence type="ECO:0000256" key="6">
    <source>
        <dbReference type="ARBA" id="ARBA00022602"/>
    </source>
</evidence>
<comment type="catalytic activity">
    <reaction evidence="13">
        <text>geranylgeranyl diphosphate + L-cysteinyl-[protein] = S-geranylgeranyl-L-cysteinyl-[protein] + diphosphate</text>
        <dbReference type="Rhea" id="RHEA:21240"/>
        <dbReference type="Rhea" id="RHEA-COMP:10131"/>
        <dbReference type="Rhea" id="RHEA-COMP:11537"/>
        <dbReference type="ChEBI" id="CHEBI:29950"/>
        <dbReference type="ChEBI" id="CHEBI:33019"/>
        <dbReference type="ChEBI" id="CHEBI:57533"/>
        <dbReference type="ChEBI" id="CHEBI:86021"/>
        <dbReference type="EC" id="2.5.1.59"/>
    </reaction>
</comment>
<comment type="cofactor">
    <cofactor evidence="1">
        <name>Mg(2+)</name>
        <dbReference type="ChEBI" id="CHEBI:18420"/>
    </cofactor>
</comment>
<evidence type="ECO:0000256" key="13">
    <source>
        <dbReference type="ARBA" id="ARBA00050428"/>
    </source>
</evidence>
<dbReference type="PANTHER" id="PTHR11774">
    <property type="entry name" value="GERANYLGERANYL TRANSFERASE TYPE BETA SUBUNIT"/>
    <property type="match status" value="1"/>
</dbReference>
<dbReference type="CDD" id="cd02895">
    <property type="entry name" value="GGTase-I"/>
    <property type="match status" value="1"/>
</dbReference>
<keyword evidence="8" id="KW-0479">Metal-binding</keyword>
<comment type="subunit">
    <text evidence="14">Heterodimer of FNTA and PGGT1B. PGGT1B mediates interaction with substrate peptides.</text>
</comment>
<dbReference type="SUPFAM" id="SSF48239">
    <property type="entry name" value="Terpenoid cyclases/Protein prenyltransferases"/>
    <property type="match status" value="1"/>
</dbReference>
<evidence type="ECO:0000256" key="2">
    <source>
        <dbReference type="ARBA" id="ARBA00001947"/>
    </source>
</evidence>
<evidence type="ECO:0000256" key="8">
    <source>
        <dbReference type="ARBA" id="ARBA00022723"/>
    </source>
</evidence>
<evidence type="ECO:0000256" key="3">
    <source>
        <dbReference type="ARBA" id="ARBA00010497"/>
    </source>
</evidence>
<evidence type="ECO:0000256" key="10">
    <source>
        <dbReference type="ARBA" id="ARBA00022833"/>
    </source>
</evidence>
<protein>
    <recommendedName>
        <fullName evidence="5">Geranylgeranyl transferase type-1 subunit beta</fullName>
        <ecNumber evidence="4">2.5.1.59</ecNumber>
    </recommendedName>
    <alternativeName>
        <fullName evidence="12">Geranylgeranyl transferase type I subunit beta</fullName>
    </alternativeName>
    <alternativeName>
        <fullName evidence="15">Type I protein geranyl-geranyltransferase subunit beta</fullName>
    </alternativeName>
</protein>
<dbReference type="GO" id="GO:0046872">
    <property type="term" value="F:metal ion binding"/>
    <property type="evidence" value="ECO:0007669"/>
    <property type="project" value="UniProtKB-KW"/>
</dbReference>
<dbReference type="Proteomes" id="UP000499080">
    <property type="component" value="Unassembled WGS sequence"/>
</dbReference>
<keyword evidence="6" id="KW-0637">Prenyltransferase</keyword>
<dbReference type="GO" id="GO:0005953">
    <property type="term" value="C:CAAX-protein geranylgeranyltransferase complex"/>
    <property type="evidence" value="ECO:0007669"/>
    <property type="project" value="InterPro"/>
</dbReference>
<dbReference type="InterPro" id="IPR041960">
    <property type="entry name" value="GGTase_I_beta"/>
</dbReference>
<keyword evidence="11" id="KW-0460">Magnesium</keyword>
<keyword evidence="10" id="KW-0862">Zinc</keyword>
<reference evidence="17 18" key="1">
    <citation type="journal article" date="2019" name="Sci. Rep.">
        <title>Orb-weaving spider Araneus ventricosus genome elucidates the spidroin gene catalogue.</title>
        <authorList>
            <person name="Kono N."/>
            <person name="Nakamura H."/>
            <person name="Ohtoshi R."/>
            <person name="Moran D.A.P."/>
            <person name="Shinohara A."/>
            <person name="Yoshida Y."/>
            <person name="Fujiwara M."/>
            <person name="Mori M."/>
            <person name="Tomita M."/>
            <person name="Arakawa K."/>
        </authorList>
    </citation>
    <scope>NUCLEOTIDE SEQUENCE [LARGE SCALE GENOMIC DNA]</scope>
</reference>
<evidence type="ECO:0000256" key="14">
    <source>
        <dbReference type="ARBA" id="ARBA00065714"/>
    </source>
</evidence>
<dbReference type="InterPro" id="IPR008930">
    <property type="entry name" value="Terpenoid_cyclase/PrenylTrfase"/>
</dbReference>
<name>A0A4Y2PC02_ARAVE</name>
<dbReference type="EMBL" id="BGPR01010742">
    <property type="protein sequence ID" value="GBN47767.1"/>
    <property type="molecule type" value="Genomic_DNA"/>
</dbReference>
<evidence type="ECO:0000256" key="1">
    <source>
        <dbReference type="ARBA" id="ARBA00001946"/>
    </source>
</evidence>
<comment type="similarity">
    <text evidence="3">Belongs to the protein prenyltransferase subunit beta family.</text>
</comment>
<evidence type="ECO:0000313" key="17">
    <source>
        <dbReference type="EMBL" id="GBN47767.1"/>
    </source>
</evidence>
<dbReference type="InterPro" id="IPR001330">
    <property type="entry name" value="Prenyltrans"/>
</dbReference>
<keyword evidence="18" id="KW-1185">Reference proteome</keyword>
<dbReference type="FunFam" id="1.50.10.20:FF:000005">
    <property type="entry name" value="Geranylgeranyl transferase type-1 subunit beta"/>
    <property type="match status" value="1"/>
</dbReference>
<comment type="caution">
    <text evidence="17">The sequence shown here is derived from an EMBL/GenBank/DDBJ whole genome shotgun (WGS) entry which is preliminary data.</text>
</comment>
<dbReference type="OrthoDB" id="24893at2759"/>
<comment type="cofactor">
    <cofactor evidence="2">
        <name>Zn(2+)</name>
        <dbReference type="ChEBI" id="CHEBI:29105"/>
    </cofactor>
</comment>
<evidence type="ECO:0000256" key="4">
    <source>
        <dbReference type="ARBA" id="ARBA00012700"/>
    </source>
</evidence>
<dbReference type="EC" id="2.5.1.59" evidence="4"/>
<dbReference type="AlphaFoldDB" id="A0A4Y2PC02"/>
<evidence type="ECO:0000256" key="11">
    <source>
        <dbReference type="ARBA" id="ARBA00022842"/>
    </source>
</evidence>
<keyword evidence="9" id="KW-0677">Repeat</keyword>
<proteinExistence type="inferred from homology"/>
<dbReference type="PANTHER" id="PTHR11774:SF4">
    <property type="entry name" value="GERANYLGERANYL TRANSFERASE TYPE-1 SUBUNIT BETA"/>
    <property type="match status" value="1"/>
</dbReference>
<keyword evidence="7 17" id="KW-0808">Transferase</keyword>
<evidence type="ECO:0000256" key="9">
    <source>
        <dbReference type="ARBA" id="ARBA00022737"/>
    </source>
</evidence>
<sequence>MDFPVNDSEYEFLRDKHVKYCLRCLGVLPERCQAIDSSRVVTAFFAISALDHLNALDKIEDDKQHLIDWIYSMQVTSNEDDTAPVDYGFRGSTSCMISANNNSDLCDNAHVAMTYTALATLIILGDDLSKVQKENILSSLKELQLPDGSFRPMNIDCESDMRFVYCAACVCYILQDWSSIDVEKAIEYIKKSRNYDGGIGQGPGLESHGGSTYCAVAALWLMGRLESTFTGSQFKDLKRWLVFRQNHGFHGRPNKPDDTCYTFWVGATLKLLDSYEFVNYPEVSRYVLSTQDEICGGIAKWVDYCPDVLHTYLGISGLLLYDKGSPLTHPGLNISHRAANYLSHLHKQWMLQS</sequence>
<dbReference type="GO" id="GO:0004662">
    <property type="term" value="F:CAAX-protein geranylgeranyltransferase activity"/>
    <property type="evidence" value="ECO:0007669"/>
    <property type="project" value="UniProtKB-EC"/>
</dbReference>
<dbReference type="Pfam" id="PF00432">
    <property type="entry name" value="Prenyltrans"/>
    <property type="match status" value="1"/>
</dbReference>
<accession>A0A4Y2PC02</accession>
<evidence type="ECO:0000259" key="16">
    <source>
        <dbReference type="Pfam" id="PF00432"/>
    </source>
</evidence>
<evidence type="ECO:0000256" key="5">
    <source>
        <dbReference type="ARBA" id="ARBA00020603"/>
    </source>
</evidence>
<evidence type="ECO:0000256" key="15">
    <source>
        <dbReference type="ARBA" id="ARBA00078363"/>
    </source>
</evidence>
<organism evidence="17 18">
    <name type="scientific">Araneus ventricosus</name>
    <name type="common">Orbweaver spider</name>
    <name type="synonym">Epeira ventricosa</name>
    <dbReference type="NCBI Taxonomy" id="182803"/>
    <lineage>
        <taxon>Eukaryota</taxon>
        <taxon>Metazoa</taxon>
        <taxon>Ecdysozoa</taxon>
        <taxon>Arthropoda</taxon>
        <taxon>Chelicerata</taxon>
        <taxon>Arachnida</taxon>
        <taxon>Araneae</taxon>
        <taxon>Araneomorphae</taxon>
        <taxon>Entelegynae</taxon>
        <taxon>Araneoidea</taxon>
        <taxon>Araneidae</taxon>
        <taxon>Araneus</taxon>
    </lineage>
</organism>
<evidence type="ECO:0000256" key="7">
    <source>
        <dbReference type="ARBA" id="ARBA00022679"/>
    </source>
</evidence>
<dbReference type="Gene3D" id="1.50.10.20">
    <property type="match status" value="1"/>
</dbReference>
<feature type="domain" description="Prenyltransferase alpha-alpha toroid" evidence="16">
    <location>
        <begin position="12"/>
        <end position="331"/>
    </location>
</feature>